<dbReference type="PANTHER" id="PTHR10366">
    <property type="entry name" value="NAD DEPENDENT EPIMERASE/DEHYDRATASE"/>
    <property type="match status" value="1"/>
</dbReference>
<dbReference type="OrthoDB" id="2735536at2759"/>
<dbReference type="InterPro" id="IPR036291">
    <property type="entry name" value="NAD(P)-bd_dom_sf"/>
</dbReference>
<dbReference type="RefSeq" id="XP_046014320.1">
    <property type="nucleotide sequence ID" value="XM_046156702.1"/>
</dbReference>
<dbReference type="Pfam" id="PF01370">
    <property type="entry name" value="Epimerase"/>
    <property type="match status" value="1"/>
</dbReference>
<dbReference type="InterPro" id="IPR050425">
    <property type="entry name" value="NAD(P)_dehydrat-like"/>
</dbReference>
<keyword evidence="5" id="KW-1185">Reference proteome</keyword>
<feature type="domain" description="NAD-dependent epimerase/dehydratase" evidence="3">
    <location>
        <begin position="7"/>
        <end position="284"/>
    </location>
</feature>
<protein>
    <recommendedName>
        <fullName evidence="3">NAD-dependent epimerase/dehydratase domain-containing protein</fullName>
    </recommendedName>
</protein>
<gene>
    <name evidence="4" type="ORF">B0I36DRAFT_348537</name>
</gene>
<comment type="similarity">
    <text evidence="2">Belongs to the NAD(P)-dependent epimerase/dehydratase family. Dihydroflavonol-4-reductase subfamily.</text>
</comment>
<organism evidence="4 5">
    <name type="scientific">Microdochium trichocladiopsis</name>
    <dbReference type="NCBI Taxonomy" id="1682393"/>
    <lineage>
        <taxon>Eukaryota</taxon>
        <taxon>Fungi</taxon>
        <taxon>Dikarya</taxon>
        <taxon>Ascomycota</taxon>
        <taxon>Pezizomycotina</taxon>
        <taxon>Sordariomycetes</taxon>
        <taxon>Xylariomycetidae</taxon>
        <taxon>Xylariales</taxon>
        <taxon>Microdochiaceae</taxon>
        <taxon>Microdochium</taxon>
    </lineage>
</organism>
<evidence type="ECO:0000313" key="4">
    <source>
        <dbReference type="EMBL" id="KAH7033488.1"/>
    </source>
</evidence>
<dbReference type="GeneID" id="70186248"/>
<dbReference type="AlphaFoldDB" id="A0A9P8YCC1"/>
<sequence length="377" mass="40029">MSDEGPILVTGVNGYLGARAAEAVLKAGYSVRGTVRKVDAGQKTKDALVALGYDASRIELVEVPDISPEGAFDKAVVGCSAILHVAAPITDIFVLAPPDVVRVATEATTRIVDSAIKYAGPELRSIVLMSSSAALFDIPPVPARYDENNWAENSYKAVMTPEILEKIDPAHRPLMAYAAAKLHSEREFWKKRDEVAAAGGDHAKISFTAIQATWFFGPPVVPWPSAKALPYSASWLTRVLAGEDPAAARMMAGTLPSEAAIDVRDVARVLVWAALNPDKADGERFLCSAGAGGSQAVADILDRVSKTGEVPELSGYVVKNKGTPGKGYGPDYSLKTDEPALEFDGSKVVKATGVDYIPFEQSVLDTVKFALPVVTQS</sequence>
<evidence type="ECO:0000313" key="5">
    <source>
        <dbReference type="Proteomes" id="UP000756346"/>
    </source>
</evidence>
<dbReference type="GO" id="GO:0016616">
    <property type="term" value="F:oxidoreductase activity, acting on the CH-OH group of donors, NAD or NADP as acceptor"/>
    <property type="evidence" value="ECO:0007669"/>
    <property type="project" value="TreeGrafter"/>
</dbReference>
<dbReference type="Gene3D" id="3.40.50.720">
    <property type="entry name" value="NAD(P)-binding Rossmann-like Domain"/>
    <property type="match status" value="1"/>
</dbReference>
<dbReference type="SUPFAM" id="SSF51735">
    <property type="entry name" value="NAD(P)-binding Rossmann-fold domains"/>
    <property type="match status" value="1"/>
</dbReference>
<dbReference type="Proteomes" id="UP000756346">
    <property type="component" value="Unassembled WGS sequence"/>
</dbReference>
<dbReference type="PANTHER" id="PTHR10366:SF562">
    <property type="entry name" value="ALDEHYDE REDUCTASE II (AFU_ORTHOLOGUE AFUA_1G11360)"/>
    <property type="match status" value="1"/>
</dbReference>
<keyword evidence="1" id="KW-0560">Oxidoreductase</keyword>
<name>A0A9P8YCC1_9PEZI</name>
<dbReference type="EMBL" id="JAGTJQ010000004">
    <property type="protein sequence ID" value="KAH7033488.1"/>
    <property type="molecule type" value="Genomic_DNA"/>
</dbReference>
<reference evidence="4" key="1">
    <citation type="journal article" date="2021" name="Nat. Commun.">
        <title>Genetic determinants of endophytism in the Arabidopsis root mycobiome.</title>
        <authorList>
            <person name="Mesny F."/>
            <person name="Miyauchi S."/>
            <person name="Thiergart T."/>
            <person name="Pickel B."/>
            <person name="Atanasova L."/>
            <person name="Karlsson M."/>
            <person name="Huettel B."/>
            <person name="Barry K.W."/>
            <person name="Haridas S."/>
            <person name="Chen C."/>
            <person name="Bauer D."/>
            <person name="Andreopoulos W."/>
            <person name="Pangilinan J."/>
            <person name="LaButti K."/>
            <person name="Riley R."/>
            <person name="Lipzen A."/>
            <person name="Clum A."/>
            <person name="Drula E."/>
            <person name="Henrissat B."/>
            <person name="Kohler A."/>
            <person name="Grigoriev I.V."/>
            <person name="Martin F.M."/>
            <person name="Hacquard S."/>
        </authorList>
    </citation>
    <scope>NUCLEOTIDE SEQUENCE</scope>
    <source>
        <strain evidence="4">MPI-CAGE-CH-0230</strain>
    </source>
</reference>
<evidence type="ECO:0000259" key="3">
    <source>
        <dbReference type="Pfam" id="PF01370"/>
    </source>
</evidence>
<proteinExistence type="inferred from homology"/>
<evidence type="ECO:0000256" key="2">
    <source>
        <dbReference type="ARBA" id="ARBA00023445"/>
    </source>
</evidence>
<comment type="caution">
    <text evidence="4">The sequence shown here is derived from an EMBL/GenBank/DDBJ whole genome shotgun (WGS) entry which is preliminary data.</text>
</comment>
<evidence type="ECO:0000256" key="1">
    <source>
        <dbReference type="ARBA" id="ARBA00023002"/>
    </source>
</evidence>
<dbReference type="InterPro" id="IPR001509">
    <property type="entry name" value="Epimerase_deHydtase"/>
</dbReference>
<accession>A0A9P8YCC1</accession>